<keyword evidence="5" id="KW-0324">Glycolysis</keyword>
<evidence type="ECO:0000313" key="7">
    <source>
        <dbReference type="EMBL" id="TNV79329.1"/>
    </source>
</evidence>
<evidence type="ECO:0000256" key="1">
    <source>
        <dbReference type="ARBA" id="ARBA00000370"/>
    </source>
</evidence>
<accession>A0A8J8NS56</accession>
<comment type="pathway">
    <text evidence="3">Carbohydrate degradation.</text>
</comment>
<dbReference type="Proteomes" id="UP000785679">
    <property type="component" value="Unassembled WGS sequence"/>
</dbReference>
<comment type="similarity">
    <text evidence="4">Belongs to the BPG-independent phosphoglycerate mutase family. A-PGAM subfamily.</text>
</comment>
<evidence type="ECO:0000313" key="8">
    <source>
        <dbReference type="Proteomes" id="UP000785679"/>
    </source>
</evidence>
<dbReference type="Pfam" id="PF10143">
    <property type="entry name" value="PhosphMutase"/>
    <property type="match status" value="1"/>
</dbReference>
<dbReference type="AlphaFoldDB" id="A0A8J8NS56"/>
<keyword evidence="8" id="KW-1185">Reference proteome</keyword>
<protein>
    <recommendedName>
        <fullName evidence="6">Metalloenzyme domain-containing protein</fullName>
    </recommendedName>
</protein>
<comment type="caution">
    <text evidence="7">The sequence shown here is derived from an EMBL/GenBank/DDBJ whole genome shotgun (WGS) entry which is preliminary data.</text>
</comment>
<sequence length="455" mass="50730">MVEQISEPQVKIILVLIDGLGDTSHKDLAYKTPLQAANIPYMNAVAHSGLNGLHDPVQSGLACGSDTAHMQLFGYDPIKLYNGRGAFETMGAGVDMSYDDIAFKCNFAYVNDQTGIVERRRVDREFHWGVSLCDDLNDLKIPGYEEHIVKCEYATEHRCGLKVTGKRLSSQITGTDPLKDYKRLLECFPTDEQDQASIHTAKLVNALSGEIRRILSNHEINLKRKAQGLPYTNLLLLRGCGQRLNVKTFEETHGLKSFMLAPTAIIRGTGMTFGMSLHEVEGATGSYDSNLNNKALKAIELLAQDQHDFGFLHVKAVDDTGHDKNLQLKVTQLEKVDAAVKILVEGLDKLSDENHQYIVCITGDHTTPIIYGDHTFEPVCITMSLASNIATHFRQEQKQCKIQEKLLHIRDNVTLFNEIDCSSHEAALGRYSAKDTISTLKRMQKLVKDVLQCSQ</sequence>
<evidence type="ECO:0000256" key="5">
    <source>
        <dbReference type="ARBA" id="ARBA00023152"/>
    </source>
</evidence>
<dbReference type="CDD" id="cd16011">
    <property type="entry name" value="iPGM_like"/>
    <property type="match status" value="1"/>
</dbReference>
<dbReference type="OrthoDB" id="113620at2759"/>
<dbReference type="GO" id="GO:0046872">
    <property type="term" value="F:metal ion binding"/>
    <property type="evidence" value="ECO:0007669"/>
    <property type="project" value="InterPro"/>
</dbReference>
<feature type="domain" description="Metalloenzyme" evidence="6">
    <location>
        <begin position="11"/>
        <end position="407"/>
    </location>
</feature>
<dbReference type="GO" id="GO:0004619">
    <property type="term" value="F:phosphoglycerate mutase activity"/>
    <property type="evidence" value="ECO:0007669"/>
    <property type="project" value="UniProtKB-EC"/>
</dbReference>
<dbReference type="SUPFAM" id="SSF53649">
    <property type="entry name" value="Alkaline phosphatase-like"/>
    <property type="match status" value="1"/>
</dbReference>
<evidence type="ECO:0000256" key="3">
    <source>
        <dbReference type="ARBA" id="ARBA00004921"/>
    </source>
</evidence>
<dbReference type="Pfam" id="PF01676">
    <property type="entry name" value="Metalloenzyme"/>
    <property type="match status" value="1"/>
</dbReference>
<dbReference type="GO" id="GO:0006096">
    <property type="term" value="P:glycolytic process"/>
    <property type="evidence" value="ECO:0007669"/>
    <property type="project" value="UniProtKB-KW"/>
</dbReference>
<dbReference type="EMBL" id="RRYP01009062">
    <property type="protein sequence ID" value="TNV79329.1"/>
    <property type="molecule type" value="Genomic_DNA"/>
</dbReference>
<dbReference type="Gene3D" id="3.40.720.10">
    <property type="entry name" value="Alkaline Phosphatase, subunit A"/>
    <property type="match status" value="2"/>
</dbReference>
<dbReference type="NCBIfam" id="TIGR00306">
    <property type="entry name" value="apgM"/>
    <property type="match status" value="1"/>
</dbReference>
<dbReference type="PIRSF" id="PIRSF006392">
    <property type="entry name" value="IPGAM_arch"/>
    <property type="match status" value="1"/>
</dbReference>
<proteinExistence type="inferred from homology"/>
<dbReference type="PANTHER" id="PTHR31209">
    <property type="entry name" value="COFACTOR-INDEPENDENT PHOSPHOGLYCERATE MUTASE"/>
    <property type="match status" value="1"/>
</dbReference>
<gene>
    <name evidence="7" type="ORF">FGO68_gene16264</name>
</gene>
<evidence type="ECO:0000256" key="2">
    <source>
        <dbReference type="ARBA" id="ARBA00002315"/>
    </source>
</evidence>
<dbReference type="InterPro" id="IPR004456">
    <property type="entry name" value="Pglycerate_mutase_ApgM"/>
</dbReference>
<comment type="catalytic activity">
    <reaction evidence="1">
        <text>(2R)-2-phosphoglycerate = (2R)-3-phosphoglycerate</text>
        <dbReference type="Rhea" id="RHEA:15901"/>
        <dbReference type="ChEBI" id="CHEBI:58272"/>
        <dbReference type="ChEBI" id="CHEBI:58289"/>
        <dbReference type="EC" id="5.4.2.12"/>
    </reaction>
</comment>
<dbReference type="InterPro" id="IPR006124">
    <property type="entry name" value="Metalloenzyme"/>
</dbReference>
<organism evidence="7 8">
    <name type="scientific">Halteria grandinella</name>
    <dbReference type="NCBI Taxonomy" id="5974"/>
    <lineage>
        <taxon>Eukaryota</taxon>
        <taxon>Sar</taxon>
        <taxon>Alveolata</taxon>
        <taxon>Ciliophora</taxon>
        <taxon>Intramacronucleata</taxon>
        <taxon>Spirotrichea</taxon>
        <taxon>Stichotrichia</taxon>
        <taxon>Sporadotrichida</taxon>
        <taxon>Halteriidae</taxon>
        <taxon>Halteria</taxon>
    </lineage>
</organism>
<comment type="function">
    <text evidence="2">Catalyzes the interconversion of 2-phosphoglycerate and 3-phosphoglycerate.</text>
</comment>
<dbReference type="InterPro" id="IPR017850">
    <property type="entry name" value="Alkaline_phosphatase_core_sf"/>
</dbReference>
<dbReference type="PANTHER" id="PTHR31209:SF0">
    <property type="entry name" value="METALLOENZYME DOMAIN-CONTAINING PROTEIN"/>
    <property type="match status" value="1"/>
</dbReference>
<evidence type="ECO:0000256" key="4">
    <source>
        <dbReference type="ARBA" id="ARBA00005524"/>
    </source>
</evidence>
<evidence type="ECO:0000259" key="6">
    <source>
        <dbReference type="Pfam" id="PF01676"/>
    </source>
</evidence>
<name>A0A8J8NS56_HALGN</name>
<reference evidence="7" key="1">
    <citation type="submission" date="2019-06" db="EMBL/GenBank/DDBJ databases">
        <authorList>
            <person name="Zheng W."/>
        </authorList>
    </citation>
    <scope>NUCLEOTIDE SEQUENCE</scope>
    <source>
        <strain evidence="7">QDHG01</strain>
    </source>
</reference>